<dbReference type="Proteomes" id="UP000612585">
    <property type="component" value="Unassembled WGS sequence"/>
</dbReference>
<feature type="domain" description="ABC transporter" evidence="9">
    <location>
        <begin position="255"/>
        <end position="497"/>
    </location>
</feature>
<evidence type="ECO:0000256" key="6">
    <source>
        <dbReference type="ARBA" id="ARBA00022840"/>
    </source>
</evidence>
<dbReference type="Gene3D" id="3.40.50.300">
    <property type="entry name" value="P-loop containing nucleotide triphosphate hydrolases"/>
    <property type="match status" value="2"/>
</dbReference>
<keyword evidence="8" id="KW-0472">Membrane</keyword>
<dbReference type="SUPFAM" id="SSF52540">
    <property type="entry name" value="P-loop containing nucleoside triphosphate hydrolases"/>
    <property type="match status" value="2"/>
</dbReference>
<keyword evidence="11" id="KW-1185">Reference proteome</keyword>
<keyword evidence="5" id="KW-0547">Nucleotide-binding</keyword>
<name>A0A8J3Z4L5_9ACTN</name>
<dbReference type="AlphaFoldDB" id="A0A8J3Z4L5"/>
<dbReference type="EMBL" id="BOPG01000031">
    <property type="protein sequence ID" value="GIJ57454.1"/>
    <property type="molecule type" value="Genomic_DNA"/>
</dbReference>
<organism evidence="10 11">
    <name type="scientific">Virgisporangium aurantiacum</name>
    <dbReference type="NCBI Taxonomy" id="175570"/>
    <lineage>
        <taxon>Bacteria</taxon>
        <taxon>Bacillati</taxon>
        <taxon>Actinomycetota</taxon>
        <taxon>Actinomycetes</taxon>
        <taxon>Micromonosporales</taxon>
        <taxon>Micromonosporaceae</taxon>
        <taxon>Virgisporangium</taxon>
    </lineage>
</organism>
<evidence type="ECO:0000256" key="2">
    <source>
        <dbReference type="ARBA" id="ARBA00022475"/>
    </source>
</evidence>
<keyword evidence="4" id="KW-0677">Repeat</keyword>
<dbReference type="GO" id="GO:0005524">
    <property type="term" value="F:ATP binding"/>
    <property type="evidence" value="ECO:0007669"/>
    <property type="project" value="UniProtKB-KW"/>
</dbReference>
<feature type="domain" description="ABC transporter" evidence="9">
    <location>
        <begin position="2"/>
        <end position="238"/>
    </location>
</feature>
<dbReference type="CDD" id="cd03215">
    <property type="entry name" value="ABC_Carb_Monos_II"/>
    <property type="match status" value="1"/>
</dbReference>
<evidence type="ECO:0000313" key="10">
    <source>
        <dbReference type="EMBL" id="GIJ57454.1"/>
    </source>
</evidence>
<dbReference type="PANTHER" id="PTHR43790:SF3">
    <property type="entry name" value="D-ALLOSE IMPORT ATP-BINDING PROTEIN ALSA-RELATED"/>
    <property type="match status" value="1"/>
</dbReference>
<dbReference type="InterPro" id="IPR003439">
    <property type="entry name" value="ABC_transporter-like_ATP-bd"/>
</dbReference>
<comment type="caution">
    <text evidence="10">The sequence shown here is derived from an EMBL/GenBank/DDBJ whole genome shotgun (WGS) entry which is preliminary data.</text>
</comment>
<dbReference type="PROSITE" id="PS00211">
    <property type="entry name" value="ABC_TRANSPORTER_1"/>
    <property type="match status" value="1"/>
</dbReference>
<evidence type="ECO:0000259" key="9">
    <source>
        <dbReference type="PROSITE" id="PS50893"/>
    </source>
</evidence>
<evidence type="ECO:0000256" key="3">
    <source>
        <dbReference type="ARBA" id="ARBA00022597"/>
    </source>
</evidence>
<dbReference type="CDD" id="cd03216">
    <property type="entry name" value="ABC_Carb_Monos_I"/>
    <property type="match status" value="1"/>
</dbReference>
<evidence type="ECO:0000256" key="5">
    <source>
        <dbReference type="ARBA" id="ARBA00022741"/>
    </source>
</evidence>
<evidence type="ECO:0000256" key="1">
    <source>
        <dbReference type="ARBA" id="ARBA00022448"/>
    </source>
</evidence>
<sequence>MLHATDISKRYGGVTALSGAGLRLAPGEVHALLGENGAGKSTLVKIMAGVTAPDTGRLTVDGAEIRLGGPADARRHGIAVVFQELSLFGDLDVLGNLFVTTEPVRFGRLDRAEMTRRAGPLLDELGLGDIPLRTRVGELDLARRQLLEICRALLADPHIVILDEPTSALPAPAVERLHAVIRTITGRGVAVLYVSHFLEEVTALADRVTILRDGSNVRSEVPIGRLSVTEMVTAMLGEAAAASPAGAAPMAAGPESGRRVVIEDVTVAGRLSGVHLTAAAGEVVGLAGLQGAGHSAVLDLLWGRAVPTAGSVHLPDGRGRPRTTTEAVRRRIAFVPGDRTGLGLMLDATVAANITSVGWLARRDGGFLLRRSRAAAIARRHIADLRIRAEPGDPVGSLSGGNQQKVVFAKWLQADPEVVLLDDPTRGVDVGVKADMHQIIRGLAAAGKIVLMCSTDPAELAEVCDRVVIFRRGAVSGSLTREDLTEHALLHAMNAGAQPA</sequence>
<reference evidence="10" key="1">
    <citation type="submission" date="2021-01" db="EMBL/GenBank/DDBJ databases">
        <title>Whole genome shotgun sequence of Virgisporangium aurantiacum NBRC 16421.</title>
        <authorList>
            <person name="Komaki H."/>
            <person name="Tamura T."/>
        </authorList>
    </citation>
    <scope>NUCLEOTIDE SEQUENCE</scope>
    <source>
        <strain evidence="10">NBRC 16421</strain>
    </source>
</reference>
<keyword evidence="3" id="KW-0762">Sugar transport</keyword>
<dbReference type="InterPro" id="IPR017871">
    <property type="entry name" value="ABC_transporter-like_CS"/>
</dbReference>
<dbReference type="Pfam" id="PF00005">
    <property type="entry name" value="ABC_tran"/>
    <property type="match status" value="2"/>
</dbReference>
<keyword evidence="6 10" id="KW-0067">ATP-binding</keyword>
<evidence type="ECO:0000256" key="8">
    <source>
        <dbReference type="ARBA" id="ARBA00023136"/>
    </source>
</evidence>
<dbReference type="PANTHER" id="PTHR43790">
    <property type="entry name" value="CARBOHYDRATE TRANSPORT ATP-BINDING PROTEIN MG119-RELATED"/>
    <property type="match status" value="1"/>
</dbReference>
<dbReference type="PROSITE" id="PS50893">
    <property type="entry name" value="ABC_TRANSPORTER_2"/>
    <property type="match status" value="2"/>
</dbReference>
<gene>
    <name evidence="10" type="primary">rbsA_4</name>
    <name evidence="10" type="ORF">Vau01_049700</name>
</gene>
<protein>
    <submittedName>
        <fullName evidence="10">Ribose import ATP-binding protein RbsA</fullName>
    </submittedName>
</protein>
<dbReference type="InterPro" id="IPR027417">
    <property type="entry name" value="P-loop_NTPase"/>
</dbReference>
<evidence type="ECO:0000313" key="11">
    <source>
        <dbReference type="Proteomes" id="UP000612585"/>
    </source>
</evidence>
<dbReference type="GO" id="GO:0016887">
    <property type="term" value="F:ATP hydrolysis activity"/>
    <property type="evidence" value="ECO:0007669"/>
    <property type="project" value="InterPro"/>
</dbReference>
<dbReference type="InterPro" id="IPR003593">
    <property type="entry name" value="AAA+_ATPase"/>
</dbReference>
<keyword evidence="2" id="KW-1003">Cell membrane</keyword>
<keyword evidence="7" id="KW-1278">Translocase</keyword>
<dbReference type="InterPro" id="IPR050107">
    <property type="entry name" value="ABC_carbohydrate_import_ATPase"/>
</dbReference>
<proteinExistence type="predicted"/>
<evidence type="ECO:0000256" key="4">
    <source>
        <dbReference type="ARBA" id="ARBA00022737"/>
    </source>
</evidence>
<dbReference type="RefSeq" id="WP_203996795.1">
    <property type="nucleotide sequence ID" value="NZ_BOPG01000031.1"/>
</dbReference>
<evidence type="ECO:0000256" key="7">
    <source>
        <dbReference type="ARBA" id="ARBA00022967"/>
    </source>
</evidence>
<accession>A0A8J3Z4L5</accession>
<dbReference type="SMART" id="SM00382">
    <property type="entry name" value="AAA"/>
    <property type="match status" value="2"/>
</dbReference>
<keyword evidence="1" id="KW-0813">Transport</keyword>